<sequence>MNSYFLILYFLFSFVFIASSLIVIGVVLKAHMSTGRTDMLYLLAGFILIALAGVSMLMASALGLITFPNIVMPLVISILTAGFLLISYSFLSEA</sequence>
<keyword evidence="1" id="KW-0812">Transmembrane</keyword>
<dbReference type="EMBL" id="CP002588">
    <property type="protein sequence ID" value="AEA47343.1"/>
    <property type="molecule type" value="Genomic_DNA"/>
</dbReference>
<evidence type="ECO:0000256" key="1">
    <source>
        <dbReference type="SAM" id="Phobius"/>
    </source>
</evidence>
<feature type="transmembrane region" description="Helical" evidence="1">
    <location>
        <begin position="6"/>
        <end position="28"/>
    </location>
</feature>
<proteinExistence type="predicted"/>
<organism evidence="2 3">
    <name type="scientific">Archaeoglobus veneficus (strain DSM 11195 / SNP6)</name>
    <dbReference type="NCBI Taxonomy" id="693661"/>
    <lineage>
        <taxon>Archaea</taxon>
        <taxon>Methanobacteriati</taxon>
        <taxon>Methanobacteriota</taxon>
        <taxon>Archaeoglobi</taxon>
        <taxon>Archaeoglobales</taxon>
        <taxon>Archaeoglobaceae</taxon>
        <taxon>Archaeoglobus</taxon>
    </lineage>
</organism>
<dbReference type="KEGG" id="ave:Arcve_1339"/>
<evidence type="ECO:0008006" key="4">
    <source>
        <dbReference type="Google" id="ProtNLM"/>
    </source>
</evidence>
<feature type="transmembrane region" description="Helical" evidence="1">
    <location>
        <begin position="40"/>
        <end position="64"/>
    </location>
</feature>
<evidence type="ECO:0000313" key="2">
    <source>
        <dbReference type="EMBL" id="AEA47343.1"/>
    </source>
</evidence>
<accession>F2KNE1</accession>
<keyword evidence="1" id="KW-1133">Transmembrane helix</keyword>
<dbReference type="Proteomes" id="UP000008136">
    <property type="component" value="Chromosome"/>
</dbReference>
<dbReference type="STRING" id="693661.Arcve_1339"/>
<protein>
    <recommendedName>
        <fullName evidence="4">NADH-quinone oxidoreductase subunit J</fullName>
    </recommendedName>
</protein>
<keyword evidence="1" id="KW-0472">Membrane</keyword>
<dbReference type="HOGENOM" id="CLU_2379239_0_0_2"/>
<name>F2KNE1_ARCVS</name>
<feature type="transmembrane region" description="Helical" evidence="1">
    <location>
        <begin position="70"/>
        <end position="91"/>
    </location>
</feature>
<reference evidence="2 3" key="1">
    <citation type="submission" date="2011-03" db="EMBL/GenBank/DDBJ databases">
        <title>The complete genome of Archaeoglobus veneficus SNP6.</title>
        <authorList>
            <consortium name="US DOE Joint Genome Institute (JGI-PGF)"/>
            <person name="Lucas S."/>
            <person name="Copeland A."/>
            <person name="Lapidus A."/>
            <person name="Bruce D."/>
            <person name="Goodwin L."/>
            <person name="Pitluck S."/>
            <person name="Kyrpides N."/>
            <person name="Mavromatis K."/>
            <person name="Pagani I."/>
            <person name="Ivanova N."/>
            <person name="Mikhailova N."/>
            <person name="Lu M."/>
            <person name="Detter J.C."/>
            <person name="Tapia R."/>
            <person name="Han C."/>
            <person name="Land M."/>
            <person name="Hauser L."/>
            <person name="Markowitz V."/>
            <person name="Cheng J.-F."/>
            <person name="Hugenholtz P."/>
            <person name="Woyke T."/>
            <person name="Wu D."/>
            <person name="Spring S."/>
            <person name="Brambilla E."/>
            <person name="Klenk H.-P."/>
            <person name="Eisen J.A."/>
        </authorList>
    </citation>
    <scope>NUCLEOTIDE SEQUENCE [LARGE SCALE GENOMIC DNA]</scope>
    <source>
        <strain evidence="3">SNP6</strain>
    </source>
</reference>
<gene>
    <name evidence="2" type="ordered locus">Arcve_1339</name>
</gene>
<dbReference type="AlphaFoldDB" id="F2KNE1"/>
<evidence type="ECO:0000313" key="3">
    <source>
        <dbReference type="Proteomes" id="UP000008136"/>
    </source>
</evidence>
<keyword evidence="3" id="KW-1185">Reference proteome</keyword>